<feature type="compositionally biased region" description="Low complexity" evidence="1">
    <location>
        <begin position="136"/>
        <end position="145"/>
    </location>
</feature>
<dbReference type="Proteomes" id="UP000422736">
    <property type="component" value="Chromosome 4"/>
</dbReference>
<dbReference type="PANTHER" id="PTHR47805:SF1">
    <property type="entry name" value="SAGA-ASSOCIATED FACTOR 73"/>
    <property type="match status" value="1"/>
</dbReference>
<dbReference type="Pfam" id="PF18508">
    <property type="entry name" value="zf_C2H2_13"/>
    <property type="match status" value="1"/>
</dbReference>
<evidence type="ECO:0000256" key="1">
    <source>
        <dbReference type="SAM" id="MobiDB-lite"/>
    </source>
</evidence>
<dbReference type="InterPro" id="IPR037804">
    <property type="entry name" value="SGF73"/>
</dbReference>
<feature type="region of interest" description="Disordered" evidence="1">
    <location>
        <begin position="420"/>
        <end position="439"/>
    </location>
</feature>
<protein>
    <submittedName>
        <fullName evidence="3">SAGA-associated factor 73</fullName>
    </submittedName>
</protein>
<evidence type="ECO:0000313" key="3">
    <source>
        <dbReference type="EMBL" id="QGN16292.1"/>
    </source>
</evidence>
<dbReference type="InterPro" id="IPR013243">
    <property type="entry name" value="SCA7_dom"/>
</dbReference>
<accession>A0ABX6EW69</accession>
<feature type="compositionally biased region" description="Polar residues" evidence="1">
    <location>
        <begin position="215"/>
        <end position="237"/>
    </location>
</feature>
<dbReference type="InterPro" id="IPR041251">
    <property type="entry name" value="Znf_C2H2_13"/>
</dbReference>
<dbReference type="PANTHER" id="PTHR47805">
    <property type="entry name" value="SAGA-ASSOCIATED FACTOR 73"/>
    <property type="match status" value="1"/>
</dbReference>
<evidence type="ECO:0000313" key="4">
    <source>
        <dbReference type="Proteomes" id="UP000422736"/>
    </source>
</evidence>
<feature type="region of interest" description="Disordered" evidence="1">
    <location>
        <begin position="101"/>
        <end position="166"/>
    </location>
</feature>
<gene>
    <name evidence="3" type="primary">SGF73</name>
    <name evidence="3" type="ORF">FIM1_2997</name>
</gene>
<dbReference type="PROSITE" id="PS51505">
    <property type="entry name" value="SCA7"/>
    <property type="match status" value="1"/>
</dbReference>
<feature type="compositionally biased region" description="Low complexity" evidence="1">
    <location>
        <begin position="248"/>
        <end position="271"/>
    </location>
</feature>
<keyword evidence="4" id="KW-1185">Reference proteome</keyword>
<evidence type="ECO:0000259" key="2">
    <source>
        <dbReference type="PROSITE" id="PS51505"/>
    </source>
</evidence>
<dbReference type="Pfam" id="PF08313">
    <property type="entry name" value="SCA7"/>
    <property type="match status" value="1"/>
</dbReference>
<feature type="domain" description="SCA7" evidence="2">
    <location>
        <begin position="155"/>
        <end position="221"/>
    </location>
</feature>
<feature type="region of interest" description="Disordered" evidence="1">
    <location>
        <begin position="381"/>
        <end position="400"/>
    </location>
</feature>
<sequence>MSSVNIEIKGLRPDIRLEEFDSGKNGWKELVANLKSKSDQEYRDIRSKYLSRPSEILPSVLKEDIRYRECIACHQPVLVSGIVEHLEKYCIAKMPINSAAETPDVMSSPAKSKGNARRSSSIDPEGFDSPSKKQKTSTPSGSGSTRKQRKIKQRNPTEPHLVNFDKQCGVPLPEGGVCGRSLTCKSHSMGAKRAVEGRSQPFDILLADYQKRNQLKSSASKTRIQKAQQNQQDPQTTSKHKGKEKGNNKTNSGNSNNNSNSNNADNDSMSKISPEEETTLVLNGVSRSYPLPLESTVLTSTRTRTKYIRMREMFASAFNIKPGFKSPGVGAFRSRVGLIDIDRTTDYTFRIRTPQPMNAVPQKLTPEQLQALQAQRLKQQQQQQQQQLSPQQSSQQLSQQQQQRQQATQQQQQLLAQQQQRQHQANTTGSLSQMQVQMQQAGQSNKVSVQQSMMGQSITPRDIQTQQLIMQQQQQKLLQKKRMEDASAQLDTASKLMQHSIGSPVNVQVRNNSNQQGVQFGANNGYGGRVN</sequence>
<proteinExistence type="predicted"/>
<reference evidence="3 4" key="2">
    <citation type="submission" date="2019-11" db="EMBL/GenBank/DDBJ databases">
        <authorList>
            <person name="Lu H."/>
        </authorList>
    </citation>
    <scope>NUCLEOTIDE SEQUENCE [LARGE SCALE GENOMIC DNA]</scope>
    <source>
        <strain evidence="3 4">FIM1</strain>
    </source>
</reference>
<feature type="region of interest" description="Disordered" evidence="1">
    <location>
        <begin position="215"/>
        <end position="271"/>
    </location>
</feature>
<dbReference type="Gene3D" id="6.10.140.670">
    <property type="match status" value="1"/>
</dbReference>
<reference evidence="3 4" key="1">
    <citation type="submission" date="2016-03" db="EMBL/GenBank/DDBJ databases">
        <title>How can Kluyveromyces marxianus grow so fast - potential evolutionary course in Saccharomyces Complex revealed by comparative genomics.</title>
        <authorList>
            <person name="Mo W."/>
            <person name="Lu W."/>
            <person name="Yang X."/>
            <person name="Qi J."/>
            <person name="Lv H."/>
        </authorList>
    </citation>
    <scope>NUCLEOTIDE SEQUENCE [LARGE SCALE GENOMIC DNA]</scope>
    <source>
        <strain evidence="3 4">FIM1</strain>
    </source>
</reference>
<name>A0ABX6EW69_KLUMA</name>
<dbReference type="EMBL" id="CP015057">
    <property type="protein sequence ID" value="QGN16292.1"/>
    <property type="molecule type" value="Genomic_DNA"/>
</dbReference>
<organism evidence="3 4">
    <name type="scientific">Kluyveromyces marxianus</name>
    <name type="common">Yeast</name>
    <name type="synonym">Candida kefyr</name>
    <dbReference type="NCBI Taxonomy" id="4911"/>
    <lineage>
        <taxon>Eukaryota</taxon>
        <taxon>Fungi</taxon>
        <taxon>Dikarya</taxon>
        <taxon>Ascomycota</taxon>
        <taxon>Saccharomycotina</taxon>
        <taxon>Saccharomycetes</taxon>
        <taxon>Saccharomycetales</taxon>
        <taxon>Saccharomycetaceae</taxon>
        <taxon>Kluyveromyces</taxon>
    </lineage>
</organism>